<name>A8PIH5_COPC7</name>
<accession>A8PIH5</accession>
<keyword evidence="2" id="KW-1185">Reference proteome</keyword>
<dbReference type="HOGENOM" id="CLU_039070_8_0_1"/>
<dbReference type="RefSeq" id="XP_001841573.2">
    <property type="nucleotide sequence ID" value="XM_001841521.2"/>
</dbReference>
<dbReference type="KEGG" id="cci:CC1G_13325"/>
<organism evidence="1 2">
    <name type="scientific">Coprinopsis cinerea (strain Okayama-7 / 130 / ATCC MYA-4618 / FGSC 9003)</name>
    <name type="common">Inky cap fungus</name>
    <name type="synonym">Hormographiella aspergillata</name>
    <dbReference type="NCBI Taxonomy" id="240176"/>
    <lineage>
        <taxon>Eukaryota</taxon>
        <taxon>Fungi</taxon>
        <taxon>Dikarya</taxon>
        <taxon>Basidiomycota</taxon>
        <taxon>Agaricomycotina</taxon>
        <taxon>Agaricomycetes</taxon>
        <taxon>Agaricomycetidae</taxon>
        <taxon>Agaricales</taxon>
        <taxon>Agaricineae</taxon>
        <taxon>Psathyrellaceae</taxon>
        <taxon>Coprinopsis</taxon>
    </lineage>
</organism>
<evidence type="ECO:0000313" key="2">
    <source>
        <dbReference type="Proteomes" id="UP000001861"/>
    </source>
</evidence>
<evidence type="ECO:0000313" key="1">
    <source>
        <dbReference type="EMBL" id="EAU80242.2"/>
    </source>
</evidence>
<dbReference type="InParanoid" id="A8PIH5"/>
<protein>
    <submittedName>
        <fullName evidence="1">Uncharacterized protein</fullName>
    </submittedName>
</protein>
<sequence length="395" mass="45282">MDDHLFDWNVFRCHYDVPENLRKAVHYGMYAIHLFCKFSLDSAHDVPPFGDINLIVRSEIHQIVHGVRMALDCKKWAIEDYLKSFDDGTTDVERSQRFPPNPGTHKSGLPFDEVHYPCTFVDKNGRIVWWYLPAIIRESRWEKICDTVFSLSRACPRAFSRPRHISSADFHASFKIGDQFAQGQAIMYPAGYFEGDMDYDIPFPSRSFRHADRYFGFEFLDMLETDTMAIIGTVLALTQPVLFHVSLEMFEKLHQGNVSVGQPWVFHEVLSRWASPFGAYTVFNNCDHPRHRFSFSHPSSSTLYLSIGDPQHSRFVSNLLARDFHFDPGTVCIGLASCISHGWSSCGAGEQATVQFTTCGRLLDETEPYRTIFPMTSVELAAYVDYILSDCEFQT</sequence>
<proteinExistence type="predicted"/>
<gene>
    <name evidence="1" type="ORF">CC1G_13325</name>
</gene>
<reference evidence="1 2" key="1">
    <citation type="journal article" date="2010" name="Proc. Natl. Acad. Sci. U.S.A.">
        <title>Insights into evolution of multicellular fungi from the assembled chromosomes of the mushroom Coprinopsis cinerea (Coprinus cinereus).</title>
        <authorList>
            <person name="Stajich J.E."/>
            <person name="Wilke S.K."/>
            <person name="Ahren D."/>
            <person name="Au C.H."/>
            <person name="Birren B.W."/>
            <person name="Borodovsky M."/>
            <person name="Burns C."/>
            <person name="Canback B."/>
            <person name="Casselton L.A."/>
            <person name="Cheng C.K."/>
            <person name="Deng J."/>
            <person name="Dietrich F.S."/>
            <person name="Fargo D.C."/>
            <person name="Farman M.L."/>
            <person name="Gathman A.C."/>
            <person name="Goldberg J."/>
            <person name="Guigo R."/>
            <person name="Hoegger P.J."/>
            <person name="Hooker J.B."/>
            <person name="Huggins A."/>
            <person name="James T.Y."/>
            <person name="Kamada T."/>
            <person name="Kilaru S."/>
            <person name="Kodira C."/>
            <person name="Kues U."/>
            <person name="Kupfer D."/>
            <person name="Kwan H.S."/>
            <person name="Lomsadze A."/>
            <person name="Li W."/>
            <person name="Lilly W.W."/>
            <person name="Ma L.J."/>
            <person name="Mackey A.J."/>
            <person name="Manning G."/>
            <person name="Martin F."/>
            <person name="Muraguchi H."/>
            <person name="Natvig D.O."/>
            <person name="Palmerini H."/>
            <person name="Ramesh M.A."/>
            <person name="Rehmeyer C.J."/>
            <person name="Roe B.A."/>
            <person name="Shenoy N."/>
            <person name="Stanke M."/>
            <person name="Ter-Hovhannisyan V."/>
            <person name="Tunlid A."/>
            <person name="Velagapudi R."/>
            <person name="Vision T.J."/>
            <person name="Zeng Q."/>
            <person name="Zolan M.E."/>
            <person name="Pukkila P.J."/>
        </authorList>
    </citation>
    <scope>NUCLEOTIDE SEQUENCE [LARGE SCALE GENOMIC DNA]</scope>
    <source>
        <strain evidence="2">Okayama-7 / 130 / ATCC MYA-4618 / FGSC 9003</strain>
    </source>
</reference>
<dbReference type="VEuPathDB" id="FungiDB:CC1G_13325"/>
<dbReference type="AlphaFoldDB" id="A8PIH5"/>
<dbReference type="EMBL" id="AACS02000002">
    <property type="protein sequence ID" value="EAU80242.2"/>
    <property type="molecule type" value="Genomic_DNA"/>
</dbReference>
<dbReference type="Proteomes" id="UP000001861">
    <property type="component" value="Unassembled WGS sequence"/>
</dbReference>
<comment type="caution">
    <text evidence="1">The sequence shown here is derived from an EMBL/GenBank/DDBJ whole genome shotgun (WGS) entry which is preliminary data.</text>
</comment>
<dbReference type="OrthoDB" id="3200752at2759"/>
<dbReference type="GeneID" id="6018281"/>